<proteinExistence type="predicted"/>
<name>A0A0J7K6H0_LASNI</name>
<dbReference type="EMBL" id="LBMM01013031">
    <property type="protein sequence ID" value="KMQ85854.1"/>
    <property type="molecule type" value="Genomic_DNA"/>
</dbReference>
<evidence type="ECO:0000313" key="3">
    <source>
        <dbReference type="Proteomes" id="UP000036403"/>
    </source>
</evidence>
<sequence>MQALESREKRGFRRDELNERTRAGEFGSPSYENTARPTVTLSDGAFTNAKLPKGGWLKNPFDDLRFTGRNDPQNPIKFLRRFEKIARYEEIGDKEQLYYFGKCLRGTAANWFDVRDPNTICETKEAFTEYYWDEEPQNRFREEIYNGSYDANTSMSEYALNLTKQTKFLTPPMSDSETIRCIKRHFGASVAREIRPSTVKTIENFVTILDEIDYEQKRDRKIKARSEDSGSKSGFAKGKNAAGNKYPSKDINAGANKQTTPYGKYGSNYAKQSKTDYAERDNTGKILNNATINDTSCNKDGNADDKKFASVN</sequence>
<feature type="region of interest" description="Disordered" evidence="1">
    <location>
        <begin position="217"/>
        <end position="312"/>
    </location>
</feature>
<dbReference type="AlphaFoldDB" id="A0A0J7K6H0"/>
<feature type="compositionally biased region" description="Basic and acidic residues" evidence="1">
    <location>
        <begin position="273"/>
        <end position="283"/>
    </location>
</feature>
<feature type="compositionally biased region" description="Basic and acidic residues" evidence="1">
    <location>
        <begin position="301"/>
        <end position="312"/>
    </location>
</feature>
<dbReference type="Proteomes" id="UP000036403">
    <property type="component" value="Unassembled WGS sequence"/>
</dbReference>
<dbReference type="PaxDb" id="67767-A0A0J7K6H0"/>
<evidence type="ECO:0000313" key="2">
    <source>
        <dbReference type="EMBL" id="KMQ85854.1"/>
    </source>
</evidence>
<accession>A0A0J7K6H0</accession>
<feature type="compositionally biased region" description="Basic and acidic residues" evidence="1">
    <location>
        <begin position="1"/>
        <end position="23"/>
    </location>
</feature>
<evidence type="ECO:0000256" key="1">
    <source>
        <dbReference type="SAM" id="MobiDB-lite"/>
    </source>
</evidence>
<organism evidence="2 3">
    <name type="scientific">Lasius niger</name>
    <name type="common">Black garden ant</name>
    <dbReference type="NCBI Taxonomy" id="67767"/>
    <lineage>
        <taxon>Eukaryota</taxon>
        <taxon>Metazoa</taxon>
        <taxon>Ecdysozoa</taxon>
        <taxon>Arthropoda</taxon>
        <taxon>Hexapoda</taxon>
        <taxon>Insecta</taxon>
        <taxon>Pterygota</taxon>
        <taxon>Neoptera</taxon>
        <taxon>Endopterygota</taxon>
        <taxon>Hymenoptera</taxon>
        <taxon>Apocrita</taxon>
        <taxon>Aculeata</taxon>
        <taxon>Formicoidea</taxon>
        <taxon>Formicidae</taxon>
        <taxon>Formicinae</taxon>
        <taxon>Lasius</taxon>
        <taxon>Lasius</taxon>
    </lineage>
</organism>
<feature type="compositionally biased region" description="Polar residues" evidence="1">
    <location>
        <begin position="285"/>
        <end position="299"/>
    </location>
</feature>
<feature type="region of interest" description="Disordered" evidence="1">
    <location>
        <begin position="1"/>
        <end position="39"/>
    </location>
</feature>
<protein>
    <submittedName>
        <fullName evidence="2">Ap2 erf domain-containing protein</fullName>
    </submittedName>
</protein>
<keyword evidence="3" id="KW-1185">Reference proteome</keyword>
<comment type="caution">
    <text evidence="2">The sequence shown here is derived from an EMBL/GenBank/DDBJ whole genome shotgun (WGS) entry which is preliminary data.</text>
</comment>
<dbReference type="OrthoDB" id="7555401at2759"/>
<reference evidence="2 3" key="1">
    <citation type="submission" date="2015-04" db="EMBL/GenBank/DDBJ databases">
        <title>Lasius niger genome sequencing.</title>
        <authorList>
            <person name="Konorov E.A."/>
            <person name="Nikitin M.A."/>
            <person name="Kirill M.V."/>
            <person name="Chang P."/>
        </authorList>
    </citation>
    <scope>NUCLEOTIDE SEQUENCE [LARGE SCALE GENOMIC DNA]</scope>
    <source>
        <tissue evidence="2">Whole</tissue>
    </source>
</reference>
<feature type="compositionally biased region" description="Basic and acidic residues" evidence="1">
    <location>
        <begin position="217"/>
        <end position="230"/>
    </location>
</feature>
<gene>
    <name evidence="2" type="ORF">RF55_15359</name>
</gene>
<feature type="compositionally biased region" description="Polar residues" evidence="1">
    <location>
        <begin position="30"/>
        <end position="39"/>
    </location>
</feature>